<dbReference type="PANTHER" id="PTHR43245">
    <property type="entry name" value="BIFUNCTIONAL POLYMYXIN RESISTANCE PROTEIN ARNA"/>
    <property type="match status" value="1"/>
</dbReference>
<dbReference type="SUPFAM" id="SSF51735">
    <property type="entry name" value="NAD(P)-binding Rossmann-fold domains"/>
    <property type="match status" value="1"/>
</dbReference>
<dbReference type="Proteomes" id="UP000239736">
    <property type="component" value="Unassembled WGS sequence"/>
</dbReference>
<dbReference type="RefSeq" id="WP_170063457.1">
    <property type="nucleotide sequence ID" value="NZ_PRDS01000012.1"/>
</dbReference>
<name>A0A2S5JDJ4_9RHOB</name>
<dbReference type="InterPro" id="IPR036291">
    <property type="entry name" value="NAD(P)-bd_dom_sf"/>
</dbReference>
<dbReference type="InterPro" id="IPR050177">
    <property type="entry name" value="Lipid_A_modif_metabolic_enz"/>
</dbReference>
<dbReference type="Pfam" id="PF01370">
    <property type="entry name" value="Epimerase"/>
    <property type="match status" value="1"/>
</dbReference>
<proteinExistence type="predicted"/>
<evidence type="ECO:0000259" key="1">
    <source>
        <dbReference type="Pfam" id="PF01370"/>
    </source>
</evidence>
<keyword evidence="3" id="KW-1185">Reference proteome</keyword>
<feature type="domain" description="NAD-dependent epimerase/dehydratase" evidence="1">
    <location>
        <begin position="12"/>
        <end position="167"/>
    </location>
</feature>
<comment type="caution">
    <text evidence="2">The sequence shown here is derived from an EMBL/GenBank/DDBJ whole genome shotgun (WGS) entry which is preliminary data.</text>
</comment>
<reference evidence="2 3" key="1">
    <citation type="submission" date="2018-01" db="EMBL/GenBank/DDBJ databases">
        <title>Genomic Encyclopedia of Archaeal and Bacterial Type Strains, Phase II (KMG-II): from individual species to whole genera.</title>
        <authorList>
            <person name="Goeker M."/>
        </authorList>
    </citation>
    <scope>NUCLEOTIDE SEQUENCE [LARGE SCALE GENOMIC DNA]</scope>
    <source>
        <strain evidence="2 3">DSM 12048</strain>
    </source>
</reference>
<evidence type="ECO:0000313" key="2">
    <source>
        <dbReference type="EMBL" id="PPB79543.1"/>
    </source>
</evidence>
<gene>
    <name evidence="2" type="ORF">LV82_02825</name>
</gene>
<dbReference type="Gene3D" id="3.40.50.720">
    <property type="entry name" value="NAD(P)-binding Rossmann-like Domain"/>
    <property type="match status" value="1"/>
</dbReference>
<sequence>MTEDPGTQGARVLIVGGTGRLGALLRRAWAAGGVTGLAWQARRAMPEADLVFDPLREPAAFARAAEGCDAVLMLAGVVSGDGLSLNRALGMAAVEAARAGGARRVFLASSAAVYGRDAEDARESDTVCPVSAYGQAKLEMEQAVLARAAQIGQAAHCLRIGNVAGADALLGQVDDAPVSLDMFDGGKGPLRSYCGPRVLAEILLRLVRAPGDLPPVLNVAQPGAVRMEDLLEADGRVWRPRRARPEAIECVRLNTELLQSTIGAITPASAIGIVADLRRIVPRATHAGR</sequence>
<organism evidence="2 3">
    <name type="scientific">Albidovulum inexpectatum</name>
    <dbReference type="NCBI Taxonomy" id="196587"/>
    <lineage>
        <taxon>Bacteria</taxon>
        <taxon>Pseudomonadati</taxon>
        <taxon>Pseudomonadota</taxon>
        <taxon>Alphaproteobacteria</taxon>
        <taxon>Rhodobacterales</taxon>
        <taxon>Paracoccaceae</taxon>
        <taxon>Albidovulum</taxon>
    </lineage>
</organism>
<dbReference type="AlphaFoldDB" id="A0A2S5JDJ4"/>
<dbReference type="InterPro" id="IPR001509">
    <property type="entry name" value="Epimerase_deHydtase"/>
</dbReference>
<evidence type="ECO:0000313" key="3">
    <source>
        <dbReference type="Proteomes" id="UP000239736"/>
    </source>
</evidence>
<protein>
    <submittedName>
        <fullName evidence="2">Nucleoside-diphosphate-sugar epimerase</fullName>
    </submittedName>
</protein>
<accession>A0A2S5JDJ4</accession>
<dbReference type="PANTHER" id="PTHR43245:SF23">
    <property type="entry name" value="NAD(P)-BINDING DOMAIN-CONTAINING PROTEIN"/>
    <property type="match status" value="1"/>
</dbReference>
<dbReference type="EMBL" id="PRDS01000012">
    <property type="protein sequence ID" value="PPB79543.1"/>
    <property type="molecule type" value="Genomic_DNA"/>
</dbReference>